<dbReference type="Proteomes" id="UP000312784">
    <property type="component" value="Unassembled WGS sequence"/>
</dbReference>
<dbReference type="Gene3D" id="2.40.30.10">
    <property type="entry name" value="Translation factors"/>
    <property type="match status" value="1"/>
</dbReference>
<evidence type="ECO:0000313" key="4">
    <source>
        <dbReference type="Proteomes" id="UP000312784"/>
    </source>
</evidence>
<dbReference type="EMBL" id="VEWL01000012">
    <property type="protein sequence ID" value="TNV12393.1"/>
    <property type="molecule type" value="Genomic_DNA"/>
</dbReference>
<dbReference type="CDD" id="cd06193">
    <property type="entry name" value="siderophore_interacting"/>
    <property type="match status" value="1"/>
</dbReference>
<dbReference type="InterPro" id="IPR007037">
    <property type="entry name" value="SIP_rossman_dom"/>
</dbReference>
<reference evidence="3 4" key="1">
    <citation type="submission" date="2019-06" db="EMBL/GenBank/DDBJ databases">
        <title>Ochrobactrum cricket sp.nov., isolated from the insect Teleogryllus occipitalis living in deserted cropland.</title>
        <authorList>
            <person name="Hu M."/>
        </authorList>
    </citation>
    <scope>NUCLEOTIDE SEQUENCE [LARGE SCALE GENOMIC DNA]</scope>
    <source>
        <strain evidence="3 4">LCB8</strain>
    </source>
</reference>
<dbReference type="InterPro" id="IPR017927">
    <property type="entry name" value="FAD-bd_FR_type"/>
</dbReference>
<protein>
    <submittedName>
        <fullName evidence="3">Siderophore-interacting protein</fullName>
    </submittedName>
</protein>
<proteinExistence type="inferred from homology"/>
<dbReference type="PROSITE" id="PS51384">
    <property type="entry name" value="FAD_FR"/>
    <property type="match status" value="1"/>
</dbReference>
<name>A0ABY2Y0S2_9HYPH</name>
<keyword evidence="4" id="KW-1185">Reference proteome</keyword>
<comment type="similarity">
    <text evidence="1">Belongs to the SIP oxidoreductase family.</text>
</comment>
<dbReference type="InterPro" id="IPR039261">
    <property type="entry name" value="FNR_nucleotide-bd"/>
</dbReference>
<dbReference type="InterPro" id="IPR039374">
    <property type="entry name" value="SIP_fam"/>
</dbReference>
<dbReference type="Gene3D" id="3.40.50.80">
    <property type="entry name" value="Nucleotide-binding domain of ferredoxin-NADP reductase (FNR) module"/>
    <property type="match status" value="1"/>
</dbReference>
<dbReference type="InterPro" id="IPR017938">
    <property type="entry name" value="Riboflavin_synthase-like_b-brl"/>
</dbReference>
<dbReference type="PANTHER" id="PTHR30157">
    <property type="entry name" value="FERRIC REDUCTASE, NADPH-DEPENDENT"/>
    <property type="match status" value="1"/>
</dbReference>
<feature type="domain" description="FAD-binding FR-type" evidence="2">
    <location>
        <begin position="26"/>
        <end position="151"/>
    </location>
</feature>
<dbReference type="InterPro" id="IPR013113">
    <property type="entry name" value="SIP_FAD-bd"/>
</dbReference>
<accession>A0ABY2Y0S2</accession>
<evidence type="ECO:0000259" key="2">
    <source>
        <dbReference type="PROSITE" id="PS51384"/>
    </source>
</evidence>
<dbReference type="Pfam" id="PF08021">
    <property type="entry name" value="FAD_binding_9"/>
    <property type="match status" value="1"/>
</dbReference>
<dbReference type="Pfam" id="PF04954">
    <property type="entry name" value="SIP"/>
    <property type="match status" value="1"/>
</dbReference>
<dbReference type="PANTHER" id="PTHR30157:SF0">
    <property type="entry name" value="NADPH-DEPENDENT FERRIC-CHELATE REDUCTASE"/>
    <property type="match status" value="1"/>
</dbReference>
<comment type="caution">
    <text evidence="3">The sequence shown here is derived from an EMBL/GenBank/DDBJ whole genome shotgun (WGS) entry which is preliminary data.</text>
</comment>
<gene>
    <name evidence="3" type="ORF">FIC94_17615</name>
</gene>
<organism evidence="3 4">
    <name type="scientific">Ochrobactrum teleogrylli</name>
    <dbReference type="NCBI Taxonomy" id="2479765"/>
    <lineage>
        <taxon>Bacteria</taxon>
        <taxon>Pseudomonadati</taxon>
        <taxon>Pseudomonadota</taxon>
        <taxon>Alphaproteobacteria</taxon>
        <taxon>Hyphomicrobiales</taxon>
        <taxon>Brucellaceae</taxon>
        <taxon>Brucella/Ochrobactrum group</taxon>
        <taxon>Ochrobactrum</taxon>
    </lineage>
</organism>
<sequence>MKSQGLFHVWRKPRSVLKKPRNLFMNEYFIAEVISVVRVSPHMIRIEFGGQGLAEFQSSGRPDEWTLLMFPVEPGGRVELPILLDGKWKSPPACELSPARPYTVRKWVPVSGVLTIDFVIHDGGVAASWAKGACRGDRIVVSAPFGRFVPPGESGWTLLLADITGLPAVARIIEEQGTSNVISAHIELPHQDDRQELQAGQGVSLYWYDSFGKASKPTRLLDIAQTIKLPQGDGYLYIAGEATAASEVRKHFRDVVGISKDRITSVGYWIEGQSRG</sequence>
<evidence type="ECO:0000313" key="3">
    <source>
        <dbReference type="EMBL" id="TNV12393.1"/>
    </source>
</evidence>
<evidence type="ECO:0000256" key="1">
    <source>
        <dbReference type="ARBA" id="ARBA00035644"/>
    </source>
</evidence>
<dbReference type="SUPFAM" id="SSF63380">
    <property type="entry name" value="Riboflavin synthase domain-like"/>
    <property type="match status" value="1"/>
</dbReference>